<gene>
    <name evidence="1" type="ORF">UFOVP117_249</name>
</gene>
<proteinExistence type="predicted"/>
<reference evidence="1" key="1">
    <citation type="submission" date="2020-04" db="EMBL/GenBank/DDBJ databases">
        <authorList>
            <person name="Chiriac C."/>
            <person name="Salcher M."/>
            <person name="Ghai R."/>
            <person name="Kavagutti S V."/>
        </authorList>
    </citation>
    <scope>NUCLEOTIDE SEQUENCE</scope>
</reference>
<dbReference type="EMBL" id="LR796235">
    <property type="protein sequence ID" value="CAB4130088.1"/>
    <property type="molecule type" value="Genomic_DNA"/>
</dbReference>
<organism evidence="1">
    <name type="scientific">uncultured Caudovirales phage</name>
    <dbReference type="NCBI Taxonomy" id="2100421"/>
    <lineage>
        <taxon>Viruses</taxon>
        <taxon>Duplodnaviria</taxon>
        <taxon>Heunggongvirae</taxon>
        <taxon>Uroviricota</taxon>
        <taxon>Caudoviricetes</taxon>
        <taxon>Peduoviridae</taxon>
        <taxon>Maltschvirus</taxon>
        <taxon>Maltschvirus maltsch</taxon>
    </lineage>
</organism>
<evidence type="ECO:0000313" key="1">
    <source>
        <dbReference type="EMBL" id="CAB4130088.1"/>
    </source>
</evidence>
<name>A0A6J5L5U3_9CAUD</name>
<accession>A0A6J5L5U3</accession>
<protein>
    <submittedName>
        <fullName evidence="1">Uncharacterized protein</fullName>
    </submittedName>
</protein>
<sequence length="111" mass="12832">MKYVITESQLDKVIFRYLDVQDLNIIKIGASTYFSYPDDNFAQIKYGGNHANNELCFIFIGLIGKVSSLFSLDRYQSTRIIGQWVKKKLNLDGQMSNKMMHAEWSLKIPSE</sequence>